<feature type="short sequence motif" description="Histidine triad motif" evidence="1">
    <location>
        <begin position="101"/>
        <end position="105"/>
    </location>
</feature>
<accession>A0ABQ4L760</accession>
<sequence length="113" mass="12858">MSGVSNDFYCDEVLNGKTQVNRVYETDRVLAYHHTRPYYEHHVVVIPKLHIGSLISAEAENTEQLLIEVLRVIKKVASDMVLQTGAAKVVTNLGDYQESKHMHWHVVSGQTIR</sequence>
<keyword evidence="4" id="KW-1185">Reference proteome</keyword>
<dbReference type="InterPro" id="IPR001310">
    <property type="entry name" value="Histidine_triad_HIT"/>
</dbReference>
<dbReference type="PANTHER" id="PTHR23089">
    <property type="entry name" value="HISTIDINE TRIAD HIT PROTEIN"/>
    <property type="match status" value="1"/>
</dbReference>
<dbReference type="EMBL" id="BORU01000001">
    <property type="protein sequence ID" value="GIO52110.1"/>
    <property type="molecule type" value="Genomic_DNA"/>
</dbReference>
<dbReference type="InterPro" id="IPR011146">
    <property type="entry name" value="HIT-like"/>
</dbReference>
<keyword evidence="3" id="KW-0378">Hydrolase</keyword>
<dbReference type="SUPFAM" id="SSF54197">
    <property type="entry name" value="HIT-like"/>
    <property type="match status" value="1"/>
</dbReference>
<gene>
    <name evidence="3" type="ORF">J21TS7_04280</name>
</gene>
<evidence type="ECO:0000259" key="2">
    <source>
        <dbReference type="PROSITE" id="PS51084"/>
    </source>
</evidence>
<comment type="caution">
    <text evidence="3">The sequence shown here is derived from an EMBL/GenBank/DDBJ whole genome shotgun (WGS) entry which is preliminary data.</text>
</comment>
<evidence type="ECO:0000313" key="3">
    <source>
        <dbReference type="EMBL" id="GIO52110.1"/>
    </source>
</evidence>
<dbReference type="Pfam" id="PF01230">
    <property type="entry name" value="HIT"/>
    <property type="match status" value="1"/>
</dbReference>
<dbReference type="Gene3D" id="3.30.428.10">
    <property type="entry name" value="HIT-like"/>
    <property type="match status" value="1"/>
</dbReference>
<feature type="domain" description="HIT" evidence="2">
    <location>
        <begin position="9"/>
        <end position="113"/>
    </location>
</feature>
<protein>
    <submittedName>
        <fullName evidence="3">Hydrolase</fullName>
    </submittedName>
</protein>
<name>A0ABQ4L760_9BACL</name>
<reference evidence="3 4" key="1">
    <citation type="submission" date="2021-03" db="EMBL/GenBank/DDBJ databases">
        <title>Antimicrobial resistance genes in bacteria isolated from Japanese honey, and their potential for conferring macrolide and lincosamide resistance in the American foulbrood pathogen Paenibacillus larvae.</title>
        <authorList>
            <person name="Okamoto M."/>
            <person name="Kumagai M."/>
            <person name="Kanamori H."/>
            <person name="Takamatsu D."/>
        </authorList>
    </citation>
    <scope>NUCLEOTIDE SEQUENCE [LARGE SCALE GENOMIC DNA]</scope>
    <source>
        <strain evidence="3 4">J21TS7</strain>
    </source>
</reference>
<dbReference type="PROSITE" id="PS51084">
    <property type="entry name" value="HIT_2"/>
    <property type="match status" value="1"/>
</dbReference>
<dbReference type="GO" id="GO:0016787">
    <property type="term" value="F:hydrolase activity"/>
    <property type="evidence" value="ECO:0007669"/>
    <property type="project" value="UniProtKB-KW"/>
</dbReference>
<evidence type="ECO:0000313" key="4">
    <source>
        <dbReference type="Proteomes" id="UP000676601"/>
    </source>
</evidence>
<evidence type="ECO:0000256" key="1">
    <source>
        <dbReference type="PROSITE-ProRule" id="PRU00464"/>
    </source>
</evidence>
<dbReference type="InterPro" id="IPR036265">
    <property type="entry name" value="HIT-like_sf"/>
</dbReference>
<proteinExistence type="predicted"/>
<dbReference type="Proteomes" id="UP000676601">
    <property type="component" value="Unassembled WGS sequence"/>
</dbReference>
<dbReference type="PRINTS" id="PR00332">
    <property type="entry name" value="HISTRIAD"/>
</dbReference>
<organism evidence="3 4">
    <name type="scientific">Paenibacillus cineris</name>
    <dbReference type="NCBI Taxonomy" id="237530"/>
    <lineage>
        <taxon>Bacteria</taxon>
        <taxon>Bacillati</taxon>
        <taxon>Bacillota</taxon>
        <taxon>Bacilli</taxon>
        <taxon>Bacillales</taxon>
        <taxon>Paenibacillaceae</taxon>
        <taxon>Paenibacillus</taxon>
    </lineage>
</organism>